<reference evidence="1 2" key="1">
    <citation type="submission" date="2016-02" db="EMBL/GenBank/DDBJ databases">
        <authorList>
            <person name="Wen L."/>
            <person name="He K."/>
            <person name="Yang H."/>
        </authorList>
    </citation>
    <scope>NUCLEOTIDE SEQUENCE [LARGE SCALE GENOMIC DNA]</scope>
    <source>
        <strain evidence="1 2">TSA40</strain>
    </source>
</reference>
<dbReference type="RefSeq" id="WP_088709988.1">
    <property type="nucleotide sequence ID" value="NZ_LSTO01000001.1"/>
</dbReference>
<comment type="caution">
    <text evidence="1">The sequence shown here is derived from an EMBL/GenBank/DDBJ whole genome shotgun (WGS) entry which is preliminary data.</text>
</comment>
<evidence type="ECO:0000313" key="2">
    <source>
        <dbReference type="Proteomes" id="UP000197535"/>
    </source>
</evidence>
<sequence>MGANAGDLFADYGKARAEGRVSHIVEIDNDTLLLDRNDGFYTSGMRYAQTYTLREDGATTVFGWRVGQELYTASDIKLAPQFVLPPDHPYAGWLYGGFFREIRKPDGTHSKIGLDIGCLGPCAGGEWTQTQFHRILNQPLPRGWSKQVRNEAGVVLYGEYAPVRWAPDAAFDVTPVLGGRFGNIFTDASAGLHARAGQLNSLPSESAVHIYLRGDVRAVGYNATLQGGYFSKGNPHAVDPKRFVASAEAGVAWQRAPFAATFAIVRRGNEIRDLPNSIGAQNYVHMQFSWTP</sequence>
<dbReference type="OrthoDB" id="9776275at2"/>
<evidence type="ECO:0008006" key="3">
    <source>
        <dbReference type="Google" id="ProtNLM"/>
    </source>
</evidence>
<keyword evidence="2" id="KW-1185">Reference proteome</keyword>
<dbReference type="InterPro" id="IPR018707">
    <property type="entry name" value="LpxR"/>
</dbReference>
<dbReference type="Proteomes" id="UP000197535">
    <property type="component" value="Unassembled WGS sequence"/>
</dbReference>
<protein>
    <recommendedName>
        <fullName evidence="3">Lipid A deacylase LpxR family protein</fullName>
    </recommendedName>
</protein>
<organism evidence="1 2">
    <name type="scientific">Noviherbaspirillum denitrificans</name>
    <dbReference type="NCBI Taxonomy" id="1968433"/>
    <lineage>
        <taxon>Bacteria</taxon>
        <taxon>Pseudomonadati</taxon>
        <taxon>Pseudomonadota</taxon>
        <taxon>Betaproteobacteria</taxon>
        <taxon>Burkholderiales</taxon>
        <taxon>Oxalobacteraceae</taxon>
        <taxon>Noviherbaspirillum</taxon>
    </lineage>
</organism>
<evidence type="ECO:0000313" key="1">
    <source>
        <dbReference type="EMBL" id="OWW23072.1"/>
    </source>
</evidence>
<dbReference type="EMBL" id="LSTO01000001">
    <property type="protein sequence ID" value="OWW23072.1"/>
    <property type="molecule type" value="Genomic_DNA"/>
</dbReference>
<dbReference type="Pfam" id="PF09982">
    <property type="entry name" value="LpxR"/>
    <property type="match status" value="1"/>
</dbReference>
<dbReference type="InterPro" id="IPR037107">
    <property type="entry name" value="Put_OMP_sf"/>
</dbReference>
<proteinExistence type="predicted"/>
<accession>A0A254TNZ7</accession>
<dbReference type="AlphaFoldDB" id="A0A254TNZ7"/>
<dbReference type="Gene3D" id="2.40.128.140">
    <property type="entry name" value="Outer membrane protein"/>
    <property type="match status" value="1"/>
</dbReference>
<gene>
    <name evidence="1" type="ORF">AYR66_25910</name>
</gene>
<name>A0A254TNZ7_9BURK</name>